<dbReference type="GO" id="GO:0016020">
    <property type="term" value="C:membrane"/>
    <property type="evidence" value="ECO:0007669"/>
    <property type="project" value="InterPro"/>
</dbReference>
<dbReference type="InterPro" id="IPR036890">
    <property type="entry name" value="HATPase_C_sf"/>
</dbReference>
<dbReference type="InterPro" id="IPR004358">
    <property type="entry name" value="Sig_transdc_His_kin-like_C"/>
</dbReference>
<keyword evidence="19" id="KW-1185">Reference proteome</keyword>
<evidence type="ECO:0000256" key="5">
    <source>
        <dbReference type="ARBA" id="ARBA00017322"/>
    </source>
</evidence>
<evidence type="ECO:0000256" key="3">
    <source>
        <dbReference type="ARBA" id="ARBA00004496"/>
    </source>
</evidence>
<evidence type="ECO:0000256" key="10">
    <source>
        <dbReference type="ARBA" id="ARBA00022777"/>
    </source>
</evidence>
<reference evidence="19" key="1">
    <citation type="submission" date="2017-06" db="EMBL/GenBank/DDBJ databases">
        <authorList>
            <person name="Varghese N."/>
            <person name="Submissions S."/>
        </authorList>
    </citation>
    <scope>NUCLEOTIDE SEQUENCE [LARGE SCALE GENOMIC DNA]</scope>
    <source>
        <strain evidence="19">JAD2</strain>
    </source>
</reference>
<accession>A0A212PVT5</accession>
<dbReference type="PROSITE" id="PS50109">
    <property type="entry name" value="HIS_KIN"/>
    <property type="match status" value="1"/>
</dbReference>
<keyword evidence="10 18" id="KW-0418">Kinase</keyword>
<dbReference type="Pfam" id="PF02518">
    <property type="entry name" value="HATPase_c"/>
    <property type="match status" value="1"/>
</dbReference>
<evidence type="ECO:0000256" key="2">
    <source>
        <dbReference type="ARBA" id="ARBA00001966"/>
    </source>
</evidence>
<comment type="catalytic activity">
    <reaction evidence="1">
        <text>ATP + protein L-histidine = ADP + protein N-phospho-L-histidine.</text>
        <dbReference type="EC" id="2.7.13.3"/>
    </reaction>
</comment>
<proteinExistence type="predicted"/>
<gene>
    <name evidence="18" type="ORF">SAMN02746019_00020950</name>
</gene>
<dbReference type="CDD" id="cd16917">
    <property type="entry name" value="HATPase_UhpB-NarQ-NarX-like"/>
    <property type="match status" value="1"/>
</dbReference>
<comment type="subcellular location">
    <subcellularLocation>
        <location evidence="3">Cytoplasm</location>
    </subcellularLocation>
</comment>
<sequence length="345" mass="39148">MSEPTSPLQDLLAYCREEQEAARRQLAEVQALIRQTSADVERLAQRSLQLTNQIKQMESRAGSTPPEEIIESYQSAMDIQKRLWLMRGQLEKFQSLEAHLRRYVEALDRILSTLAALEAESASARPSVEPTLIVRLFEAQEQERQRLVRQLHDGPAQALTNLVLQAEICERLFQRDPERARAELAALKNTVAETFQRMREFLFDIRPMSLDDLGVVPTVRRYVETLKEKVKFSLQLQISGEERRLAAHQEAALFRIVQELLTNVRLHAQASQATVRLAFTPQGVRLEVEDNGVGFDVEEAMAQAPQRKTIGLTSIRQWVEMLGGQLSITSTPGRGTRVAVFLPNP</sequence>
<keyword evidence="11" id="KW-0408">Iron</keyword>
<keyword evidence="13" id="KW-0411">Iron-sulfur</keyword>
<dbReference type="GO" id="GO:0046983">
    <property type="term" value="F:protein dimerization activity"/>
    <property type="evidence" value="ECO:0007669"/>
    <property type="project" value="InterPro"/>
</dbReference>
<dbReference type="InParanoid" id="A0A212PVT5"/>
<keyword evidence="9" id="KW-0479">Metal-binding</keyword>
<feature type="coiled-coil region" evidence="16">
    <location>
        <begin position="15"/>
        <end position="60"/>
    </location>
</feature>
<keyword evidence="7" id="KW-0963">Cytoplasm</keyword>
<dbReference type="GO" id="GO:0051539">
    <property type="term" value="F:4 iron, 4 sulfur cluster binding"/>
    <property type="evidence" value="ECO:0007669"/>
    <property type="project" value="UniProtKB-KW"/>
</dbReference>
<dbReference type="EMBL" id="FYEK01000003">
    <property type="protein sequence ID" value="SNB51070.1"/>
    <property type="molecule type" value="Genomic_DNA"/>
</dbReference>
<dbReference type="SUPFAM" id="SSF55874">
    <property type="entry name" value="ATPase domain of HSP90 chaperone/DNA topoisomerase II/histidine kinase"/>
    <property type="match status" value="1"/>
</dbReference>
<evidence type="ECO:0000256" key="11">
    <source>
        <dbReference type="ARBA" id="ARBA00023004"/>
    </source>
</evidence>
<dbReference type="SMART" id="SM00387">
    <property type="entry name" value="HATPase_c"/>
    <property type="match status" value="1"/>
</dbReference>
<evidence type="ECO:0000256" key="6">
    <source>
        <dbReference type="ARBA" id="ARBA00022485"/>
    </source>
</evidence>
<evidence type="ECO:0000256" key="8">
    <source>
        <dbReference type="ARBA" id="ARBA00022679"/>
    </source>
</evidence>
<dbReference type="GO" id="GO:0000155">
    <property type="term" value="F:phosphorelay sensor kinase activity"/>
    <property type="evidence" value="ECO:0007669"/>
    <property type="project" value="InterPro"/>
</dbReference>
<dbReference type="RefSeq" id="WP_088569896.1">
    <property type="nucleotide sequence ID" value="NZ_FYEK01000003.1"/>
</dbReference>
<dbReference type="InterPro" id="IPR050482">
    <property type="entry name" value="Sensor_HK_TwoCompSys"/>
</dbReference>
<comment type="function">
    <text evidence="14">Member of the two-component regulatory system NreB/NreC involved in the control of dissimilatory nitrate/nitrite reduction in response to oxygen. NreB functions as a direct oxygen sensor histidine kinase which is autophosphorylated, in the absence of oxygen, probably at the conserved histidine residue, and transfers its phosphate group probably to a conserved aspartate residue of NreC. NreB/NreC activates the expression of the nitrate (narGHJI) and nitrite (nir) reductase operons, as well as the putative nitrate transporter gene narT.</text>
</comment>
<dbReference type="InterPro" id="IPR003594">
    <property type="entry name" value="HATPase_dom"/>
</dbReference>
<evidence type="ECO:0000259" key="17">
    <source>
        <dbReference type="PROSITE" id="PS50109"/>
    </source>
</evidence>
<dbReference type="GO" id="GO:0005737">
    <property type="term" value="C:cytoplasm"/>
    <property type="evidence" value="ECO:0007669"/>
    <property type="project" value="UniProtKB-SubCell"/>
</dbReference>
<name>A0A212PVT5_9CHLR</name>
<dbReference type="PANTHER" id="PTHR24421:SF55">
    <property type="entry name" value="SENSOR HISTIDINE KINASE YDFH"/>
    <property type="match status" value="1"/>
</dbReference>
<evidence type="ECO:0000313" key="19">
    <source>
        <dbReference type="Proteomes" id="UP000197025"/>
    </source>
</evidence>
<keyword evidence="16" id="KW-0175">Coiled coil</keyword>
<dbReference type="AlphaFoldDB" id="A0A212PVT5"/>
<keyword evidence="8" id="KW-0808">Transferase</keyword>
<dbReference type="PANTHER" id="PTHR24421">
    <property type="entry name" value="NITRATE/NITRITE SENSOR PROTEIN NARX-RELATED"/>
    <property type="match status" value="1"/>
</dbReference>
<protein>
    <recommendedName>
        <fullName evidence="5">Oxygen sensor histidine kinase NreB</fullName>
        <ecNumber evidence="4">2.7.13.3</ecNumber>
    </recommendedName>
    <alternativeName>
        <fullName evidence="15">Nitrogen regulation protein B</fullName>
    </alternativeName>
</protein>
<dbReference type="Pfam" id="PF07730">
    <property type="entry name" value="HisKA_3"/>
    <property type="match status" value="1"/>
</dbReference>
<comment type="cofactor">
    <cofactor evidence="2">
        <name>[4Fe-4S] cluster</name>
        <dbReference type="ChEBI" id="CHEBI:49883"/>
    </cofactor>
</comment>
<keyword evidence="6" id="KW-0004">4Fe-4S</keyword>
<evidence type="ECO:0000256" key="15">
    <source>
        <dbReference type="ARBA" id="ARBA00030800"/>
    </source>
</evidence>
<evidence type="ECO:0000256" key="4">
    <source>
        <dbReference type="ARBA" id="ARBA00012438"/>
    </source>
</evidence>
<evidence type="ECO:0000256" key="9">
    <source>
        <dbReference type="ARBA" id="ARBA00022723"/>
    </source>
</evidence>
<dbReference type="EC" id="2.7.13.3" evidence="4"/>
<evidence type="ECO:0000256" key="14">
    <source>
        <dbReference type="ARBA" id="ARBA00024827"/>
    </source>
</evidence>
<evidence type="ECO:0000256" key="12">
    <source>
        <dbReference type="ARBA" id="ARBA00023012"/>
    </source>
</evidence>
<dbReference type="PRINTS" id="PR00344">
    <property type="entry name" value="BCTRLSENSOR"/>
</dbReference>
<evidence type="ECO:0000313" key="18">
    <source>
        <dbReference type="EMBL" id="SNB51070.1"/>
    </source>
</evidence>
<dbReference type="InterPro" id="IPR005467">
    <property type="entry name" value="His_kinase_dom"/>
</dbReference>
<evidence type="ECO:0000256" key="16">
    <source>
        <dbReference type="SAM" id="Coils"/>
    </source>
</evidence>
<keyword evidence="12" id="KW-0902">Two-component regulatory system</keyword>
<dbReference type="Proteomes" id="UP000197025">
    <property type="component" value="Unassembled WGS sequence"/>
</dbReference>
<evidence type="ECO:0000256" key="1">
    <source>
        <dbReference type="ARBA" id="ARBA00000085"/>
    </source>
</evidence>
<dbReference type="GO" id="GO:0046872">
    <property type="term" value="F:metal ion binding"/>
    <property type="evidence" value="ECO:0007669"/>
    <property type="project" value="UniProtKB-KW"/>
</dbReference>
<dbReference type="FunCoup" id="A0A212PVT5">
    <property type="interactions" value="20"/>
</dbReference>
<dbReference type="InterPro" id="IPR011712">
    <property type="entry name" value="Sig_transdc_His_kin_sub3_dim/P"/>
</dbReference>
<organism evidence="18 19">
    <name type="scientific">Thermoflexus hugenholtzii JAD2</name>
    <dbReference type="NCBI Taxonomy" id="877466"/>
    <lineage>
        <taxon>Bacteria</taxon>
        <taxon>Bacillati</taxon>
        <taxon>Chloroflexota</taxon>
        <taxon>Thermoflexia</taxon>
        <taxon>Thermoflexales</taxon>
        <taxon>Thermoflexaceae</taxon>
        <taxon>Thermoflexus</taxon>
    </lineage>
</organism>
<feature type="domain" description="Histidine kinase" evidence="17">
    <location>
        <begin position="150"/>
        <end position="345"/>
    </location>
</feature>
<evidence type="ECO:0000256" key="13">
    <source>
        <dbReference type="ARBA" id="ARBA00023014"/>
    </source>
</evidence>
<evidence type="ECO:0000256" key="7">
    <source>
        <dbReference type="ARBA" id="ARBA00022490"/>
    </source>
</evidence>
<dbReference type="OrthoDB" id="9781904at2"/>
<dbReference type="Gene3D" id="3.30.565.10">
    <property type="entry name" value="Histidine kinase-like ATPase, C-terminal domain"/>
    <property type="match status" value="1"/>
</dbReference>
<dbReference type="Gene3D" id="1.20.5.1930">
    <property type="match status" value="1"/>
</dbReference>